<comment type="caution">
    <text evidence="4">The sequence shown here is derived from an EMBL/GenBank/DDBJ whole genome shotgun (WGS) entry which is preliminary data.</text>
</comment>
<evidence type="ECO:0000256" key="2">
    <source>
        <dbReference type="ARBA" id="ARBA00022840"/>
    </source>
</evidence>
<evidence type="ECO:0000313" key="4">
    <source>
        <dbReference type="EMBL" id="MSR90575.1"/>
    </source>
</evidence>
<feature type="domain" description="ABC transporter" evidence="3">
    <location>
        <begin position="4"/>
        <end position="212"/>
    </location>
</feature>
<evidence type="ECO:0000259" key="3">
    <source>
        <dbReference type="PROSITE" id="PS50893"/>
    </source>
</evidence>
<dbReference type="PANTHER" id="PTHR42855">
    <property type="entry name" value="ABC TRANSPORTER ATP-BINDING SUBUNIT"/>
    <property type="match status" value="1"/>
</dbReference>
<protein>
    <submittedName>
        <fullName evidence="4">ABC-F family ATP-binding cassette domain-containing protein</fullName>
    </submittedName>
</protein>
<evidence type="ECO:0000313" key="5">
    <source>
        <dbReference type="Proteomes" id="UP000460287"/>
    </source>
</evidence>
<dbReference type="InterPro" id="IPR027417">
    <property type="entry name" value="P-loop_NTPase"/>
</dbReference>
<reference evidence="4 5" key="1">
    <citation type="submission" date="2019-08" db="EMBL/GenBank/DDBJ databases">
        <title>In-depth cultivation of the pig gut microbiome towards novel bacterial diversity and tailored functional studies.</title>
        <authorList>
            <person name="Wylensek D."/>
            <person name="Hitch T.C.A."/>
            <person name="Clavel T."/>
        </authorList>
    </citation>
    <scope>NUCLEOTIDE SEQUENCE [LARGE SCALE GENOMIC DNA]</scope>
    <source>
        <strain evidence="4 5">WCA-383-APC-5B</strain>
    </source>
</reference>
<dbReference type="InterPro" id="IPR003439">
    <property type="entry name" value="ABC_transporter-like_ATP-bd"/>
</dbReference>
<dbReference type="Pfam" id="PF00005">
    <property type="entry name" value="ABC_tran"/>
    <property type="match status" value="1"/>
</dbReference>
<keyword evidence="2 4" id="KW-0067">ATP-binding</keyword>
<dbReference type="PANTHER" id="PTHR42855:SF2">
    <property type="entry name" value="DRUG RESISTANCE ABC TRANSPORTER,ATP-BINDING PROTEIN"/>
    <property type="match status" value="1"/>
</dbReference>
<proteinExistence type="predicted"/>
<dbReference type="Gene3D" id="3.40.50.300">
    <property type="entry name" value="P-loop containing nucleotide triphosphate hydrolases"/>
    <property type="match status" value="1"/>
</dbReference>
<gene>
    <name evidence="4" type="ORF">FYJ33_03890</name>
</gene>
<evidence type="ECO:0000256" key="1">
    <source>
        <dbReference type="ARBA" id="ARBA00022741"/>
    </source>
</evidence>
<dbReference type="SMART" id="SM00382">
    <property type="entry name" value="AAA"/>
    <property type="match status" value="1"/>
</dbReference>
<dbReference type="InterPro" id="IPR017871">
    <property type="entry name" value="ABC_transporter-like_CS"/>
</dbReference>
<dbReference type="PROSITE" id="PS50893">
    <property type="entry name" value="ABC_TRANSPORTER_2"/>
    <property type="match status" value="1"/>
</dbReference>
<dbReference type="Proteomes" id="UP000460287">
    <property type="component" value="Unassembled WGS sequence"/>
</dbReference>
<name>A0A7X2MXR5_9CLOT</name>
<dbReference type="EMBL" id="VULX01000003">
    <property type="protein sequence ID" value="MSR90575.1"/>
    <property type="molecule type" value="Genomic_DNA"/>
</dbReference>
<organism evidence="4 5">
    <name type="scientific">Inconstantimicrobium porci</name>
    <dbReference type="NCBI Taxonomy" id="2652291"/>
    <lineage>
        <taxon>Bacteria</taxon>
        <taxon>Bacillati</taxon>
        <taxon>Bacillota</taxon>
        <taxon>Clostridia</taxon>
        <taxon>Eubacteriales</taxon>
        <taxon>Clostridiaceae</taxon>
        <taxon>Inconstantimicrobium</taxon>
    </lineage>
</organism>
<dbReference type="AlphaFoldDB" id="A0A7X2MXR5"/>
<keyword evidence="1" id="KW-0547">Nucleotide-binding</keyword>
<sequence>MSLLEVMGLSHSYGDKQLYTNASFELYKGEHMGVVGQNGAGKSTLLKILMGEVVPDNGYIKWQSNIKVGILDQYAHIIENYTVFQYLKTAFNDLYDVERKLNDVYMEMASIQNDKLMKKAAYYQDVLEEKDFYNIESNIAKVATGLGITAIGMDKILKELSGGQRAKVILAKLLLEKPDILILDEPTNFLVVYFPRLLIRSLCLFPFLQDLQLS</sequence>
<dbReference type="GO" id="GO:0005524">
    <property type="term" value="F:ATP binding"/>
    <property type="evidence" value="ECO:0007669"/>
    <property type="project" value="UniProtKB-KW"/>
</dbReference>
<dbReference type="GO" id="GO:0016887">
    <property type="term" value="F:ATP hydrolysis activity"/>
    <property type="evidence" value="ECO:0007669"/>
    <property type="project" value="InterPro"/>
</dbReference>
<accession>A0A7X2MXR5</accession>
<dbReference type="SUPFAM" id="SSF52540">
    <property type="entry name" value="P-loop containing nucleoside triphosphate hydrolases"/>
    <property type="match status" value="1"/>
</dbReference>
<dbReference type="InterPro" id="IPR003593">
    <property type="entry name" value="AAA+_ATPase"/>
</dbReference>
<dbReference type="PROSITE" id="PS00211">
    <property type="entry name" value="ABC_TRANSPORTER_1"/>
    <property type="match status" value="1"/>
</dbReference>
<dbReference type="InterPro" id="IPR051309">
    <property type="entry name" value="ABCF_ATPase"/>
</dbReference>
<keyword evidence="5" id="KW-1185">Reference proteome</keyword>